<dbReference type="PROSITE" id="PS00630">
    <property type="entry name" value="IMP_2"/>
    <property type="match status" value="1"/>
</dbReference>
<dbReference type="GO" id="GO:0000287">
    <property type="term" value="F:magnesium ion binding"/>
    <property type="evidence" value="ECO:0007669"/>
    <property type="project" value="UniProtKB-UniRule"/>
</dbReference>
<dbReference type="InterPro" id="IPR020550">
    <property type="entry name" value="Inositol_monophosphatase_CS"/>
</dbReference>
<keyword evidence="6 7" id="KW-0460">Magnesium</keyword>
<evidence type="ECO:0000256" key="1">
    <source>
        <dbReference type="ARBA" id="ARBA00005289"/>
    </source>
</evidence>
<keyword evidence="4 6" id="KW-0378">Hydrolase</keyword>
<evidence type="ECO:0000256" key="7">
    <source>
        <dbReference type="PIRSR" id="PIRSR600760-2"/>
    </source>
</evidence>
<dbReference type="InterPro" id="IPR050725">
    <property type="entry name" value="CysQ/Inositol_MonoPase"/>
</dbReference>
<comment type="cofactor">
    <cofactor evidence="6 7">
        <name>Mg(2+)</name>
        <dbReference type="ChEBI" id="CHEBI:18420"/>
    </cofactor>
</comment>
<feature type="binding site" evidence="6">
    <location>
        <position position="83"/>
    </location>
    <ligand>
        <name>Mg(2+)</name>
        <dbReference type="ChEBI" id="CHEBI:18420"/>
        <label>2</label>
    </ligand>
</feature>
<dbReference type="Gene3D" id="3.40.190.80">
    <property type="match status" value="1"/>
</dbReference>
<organism evidence="8 9">
    <name type="scientific">OM182 bacterium BACL3 MAG-120507-bin80</name>
    <dbReference type="NCBI Taxonomy" id="1655577"/>
    <lineage>
        <taxon>Bacteria</taxon>
        <taxon>Pseudomonadati</taxon>
        <taxon>Pseudomonadota</taxon>
        <taxon>Gammaproteobacteria</taxon>
        <taxon>OMG group</taxon>
        <taxon>OM182 clade</taxon>
    </lineage>
</organism>
<dbReference type="EMBL" id="LIBB01000259">
    <property type="protein sequence ID" value="KRO71002.1"/>
    <property type="molecule type" value="Genomic_DNA"/>
</dbReference>
<keyword evidence="5 6" id="KW-0472">Membrane</keyword>
<keyword evidence="3 6" id="KW-0997">Cell inner membrane</keyword>
<accession>A0A0R2SES0</accession>
<comment type="catalytic activity">
    <reaction evidence="6">
        <text>adenosine 3',5'-bisphosphate + H2O = AMP + phosphate</text>
        <dbReference type="Rhea" id="RHEA:10040"/>
        <dbReference type="ChEBI" id="CHEBI:15377"/>
        <dbReference type="ChEBI" id="CHEBI:43474"/>
        <dbReference type="ChEBI" id="CHEBI:58343"/>
        <dbReference type="ChEBI" id="CHEBI:456215"/>
        <dbReference type="EC" id="3.1.3.7"/>
    </reaction>
</comment>
<comment type="similarity">
    <text evidence="1 6">Belongs to the inositol monophosphatase superfamily. CysQ family.</text>
</comment>
<evidence type="ECO:0000256" key="3">
    <source>
        <dbReference type="ARBA" id="ARBA00022519"/>
    </source>
</evidence>
<dbReference type="Proteomes" id="UP000051934">
    <property type="component" value="Unassembled WGS sequence"/>
</dbReference>
<dbReference type="NCBIfam" id="TIGR01331">
    <property type="entry name" value="bisphos_cysQ"/>
    <property type="match status" value="1"/>
</dbReference>
<sequence length="263" mass="28613">MCRIAEAAGEEILAVYNGAADIEVEQKADDSPLTLADRRAHDLIERELLALAPEIPVLSEESLQLPFAERQRWARYWLVDPLDGTKEFIGRNGEFTVNIALIDNGIARLGVVHVPVTGITYSGINDDKATGAWKTEGSGSVAITVAAMAGQKIRVVASRRHRGERLEQMLANIDHVLGIDEVVSIGSSLKMCLVAEGAADIYPRLAPTSEWDTAAAHAILSAAGGEIVDLDFCPLRYNQKDSLLNPEFIALGDRAYAWQPLLR</sequence>
<dbReference type="Pfam" id="PF00459">
    <property type="entry name" value="Inositol_P"/>
    <property type="match status" value="1"/>
</dbReference>
<comment type="caution">
    <text evidence="8">The sequence shown here is derived from an EMBL/GenBank/DDBJ whole genome shotgun (WGS) entry which is preliminary data.</text>
</comment>
<feature type="binding site" evidence="6">
    <location>
        <position position="80"/>
    </location>
    <ligand>
        <name>Mg(2+)</name>
        <dbReference type="ChEBI" id="CHEBI:18420"/>
        <label>1</label>
    </ligand>
</feature>
<name>A0A0R2SES0_9GAMM</name>
<keyword evidence="6 7" id="KW-0479">Metal-binding</keyword>
<feature type="binding site" evidence="7">
    <location>
        <position position="82"/>
    </location>
    <ligand>
        <name>Mg(2+)</name>
        <dbReference type="ChEBI" id="CHEBI:18420"/>
        <label>1</label>
        <note>catalytic</note>
    </ligand>
</feature>
<feature type="binding site" evidence="6">
    <location>
        <position position="82"/>
    </location>
    <ligand>
        <name>Mg(2+)</name>
        <dbReference type="ChEBI" id="CHEBI:18420"/>
        <label>1</label>
    </ligand>
</feature>
<dbReference type="GO" id="GO:0008441">
    <property type="term" value="F:3'(2'),5'-bisphosphate nucleotidase activity"/>
    <property type="evidence" value="ECO:0007669"/>
    <property type="project" value="UniProtKB-UniRule"/>
</dbReference>
<dbReference type="GO" id="GO:0046854">
    <property type="term" value="P:phosphatidylinositol phosphate biosynthetic process"/>
    <property type="evidence" value="ECO:0007669"/>
    <property type="project" value="InterPro"/>
</dbReference>
<feature type="binding site" evidence="6">
    <location>
        <position position="212"/>
    </location>
    <ligand>
        <name>Mg(2+)</name>
        <dbReference type="ChEBI" id="CHEBI:18420"/>
        <label>2</label>
    </ligand>
</feature>
<keyword evidence="2 6" id="KW-1003">Cell membrane</keyword>
<dbReference type="InterPro" id="IPR006240">
    <property type="entry name" value="CysQ"/>
</dbReference>
<feature type="binding site" evidence="7">
    <location>
        <position position="60"/>
    </location>
    <ligand>
        <name>Mg(2+)</name>
        <dbReference type="ChEBI" id="CHEBI:18420"/>
        <label>1</label>
        <note>catalytic</note>
    </ligand>
</feature>
<dbReference type="CDD" id="cd01638">
    <property type="entry name" value="CysQ"/>
    <property type="match status" value="1"/>
</dbReference>
<dbReference type="SUPFAM" id="SSF56655">
    <property type="entry name" value="Carbohydrate phosphatase"/>
    <property type="match status" value="1"/>
</dbReference>
<feature type="binding site" evidence="6">
    <location>
        <position position="60"/>
    </location>
    <ligand>
        <name>substrate</name>
    </ligand>
</feature>
<feature type="binding site" evidence="7">
    <location>
        <position position="212"/>
    </location>
    <ligand>
        <name>Mg(2+)</name>
        <dbReference type="ChEBI" id="CHEBI:18420"/>
        <label>1</label>
        <note>catalytic</note>
    </ligand>
</feature>
<dbReference type="EC" id="3.1.3.7" evidence="6"/>
<evidence type="ECO:0000256" key="5">
    <source>
        <dbReference type="ARBA" id="ARBA00023136"/>
    </source>
</evidence>
<evidence type="ECO:0000313" key="8">
    <source>
        <dbReference type="EMBL" id="KRO71002.1"/>
    </source>
</evidence>
<feature type="binding site" evidence="6">
    <location>
        <position position="212"/>
    </location>
    <ligand>
        <name>substrate</name>
    </ligand>
</feature>
<evidence type="ECO:0000256" key="4">
    <source>
        <dbReference type="ARBA" id="ARBA00022801"/>
    </source>
</evidence>
<dbReference type="InterPro" id="IPR000760">
    <property type="entry name" value="Inositol_monophosphatase-like"/>
</dbReference>
<reference evidence="8 9" key="1">
    <citation type="submission" date="2015-10" db="EMBL/GenBank/DDBJ databases">
        <title>Metagenome-Assembled Genomes uncover a global brackish microbiome.</title>
        <authorList>
            <person name="Hugerth L.W."/>
            <person name="Larsson J."/>
            <person name="Alneberg J."/>
            <person name="Lindh M.V."/>
            <person name="Legrand C."/>
            <person name="Pinhassi J."/>
            <person name="Andersson A.F."/>
        </authorList>
    </citation>
    <scope>NUCLEOTIDE SEQUENCE [LARGE SCALE GENOMIC DNA]</scope>
    <source>
        <strain evidence="8">BACL4 MAG-120507-bin80</strain>
    </source>
</reference>
<evidence type="ECO:0000256" key="2">
    <source>
        <dbReference type="ARBA" id="ARBA00022475"/>
    </source>
</evidence>
<dbReference type="PANTHER" id="PTHR43028">
    <property type="entry name" value="3'(2'),5'-BISPHOSPHATE NUCLEOTIDASE 1"/>
    <property type="match status" value="1"/>
</dbReference>
<dbReference type="GO" id="GO:0050427">
    <property type="term" value="P:3'-phosphoadenosine 5'-phosphosulfate metabolic process"/>
    <property type="evidence" value="ECO:0007669"/>
    <property type="project" value="TreeGrafter"/>
</dbReference>
<dbReference type="GO" id="GO:0000103">
    <property type="term" value="P:sulfate assimilation"/>
    <property type="evidence" value="ECO:0007669"/>
    <property type="project" value="TreeGrafter"/>
</dbReference>
<comment type="subcellular location">
    <subcellularLocation>
        <location evidence="6">Cell inner membrane</location>
        <topology evidence="6">Peripheral membrane protein</topology>
        <orientation evidence="6">Cytoplasmic side</orientation>
    </subcellularLocation>
</comment>
<dbReference type="PANTHER" id="PTHR43028:SF5">
    <property type="entry name" value="3'(2'),5'-BISPHOSPHATE NUCLEOTIDASE 1"/>
    <property type="match status" value="1"/>
</dbReference>
<dbReference type="Gene3D" id="3.30.540.10">
    <property type="entry name" value="Fructose-1,6-Bisphosphatase, subunit A, domain 1"/>
    <property type="match status" value="1"/>
</dbReference>
<feature type="binding site" evidence="6">
    <location>
        <position position="80"/>
    </location>
    <ligand>
        <name>Mg(2+)</name>
        <dbReference type="ChEBI" id="CHEBI:18420"/>
        <label>2</label>
    </ligand>
</feature>
<protein>
    <recommendedName>
        <fullName evidence="6">3'(2'),5'-bisphosphate nucleotidase CysQ</fullName>
        <ecNumber evidence="6">3.1.3.7</ecNumber>
    </recommendedName>
    <alternativeName>
        <fullName evidence="6">3'(2'),5-bisphosphonucleoside 3'(2')-phosphohydrolase</fullName>
    </alternativeName>
    <alternativeName>
        <fullName evidence="6">3'-phosphoadenosine 5'-phosphate phosphatase</fullName>
        <shortName evidence="6">PAP phosphatase</shortName>
    </alternativeName>
</protein>
<dbReference type="HAMAP" id="MF_02095">
    <property type="entry name" value="CysQ"/>
    <property type="match status" value="1"/>
</dbReference>
<comment type="function">
    <text evidence="6">Converts adenosine-3',5'-bisphosphate (PAP) to AMP.</text>
</comment>
<feature type="binding site" evidence="7">
    <location>
        <position position="83"/>
    </location>
    <ligand>
        <name>Mg(2+)</name>
        <dbReference type="ChEBI" id="CHEBI:18420"/>
        <label>1</label>
        <note>catalytic</note>
    </ligand>
</feature>
<dbReference type="PRINTS" id="PR00377">
    <property type="entry name" value="IMPHPHTASES"/>
</dbReference>
<proteinExistence type="inferred from homology"/>
<gene>
    <name evidence="6" type="primary">cysQ</name>
    <name evidence="8" type="ORF">ABR69_00735</name>
</gene>
<dbReference type="FunFam" id="3.40.190.80:FF:000005">
    <property type="entry name" value="3'(2'),5'-bisphosphate nucleotidase CysQ"/>
    <property type="match status" value="1"/>
</dbReference>
<evidence type="ECO:0000313" key="9">
    <source>
        <dbReference type="Proteomes" id="UP000051934"/>
    </source>
</evidence>
<dbReference type="GO" id="GO:0005886">
    <property type="term" value="C:plasma membrane"/>
    <property type="evidence" value="ECO:0007669"/>
    <property type="project" value="UniProtKB-SubCell"/>
</dbReference>
<feature type="binding site" evidence="6">
    <location>
        <begin position="82"/>
        <end position="85"/>
    </location>
    <ligand>
        <name>substrate</name>
    </ligand>
</feature>
<dbReference type="AlphaFoldDB" id="A0A0R2SES0"/>
<evidence type="ECO:0000256" key="6">
    <source>
        <dbReference type="HAMAP-Rule" id="MF_02095"/>
    </source>
</evidence>
<feature type="binding site" evidence="6">
    <location>
        <position position="60"/>
    </location>
    <ligand>
        <name>Mg(2+)</name>
        <dbReference type="ChEBI" id="CHEBI:18420"/>
        <label>1</label>
    </ligand>
</feature>
<feature type="binding site" evidence="7">
    <location>
        <position position="80"/>
    </location>
    <ligand>
        <name>Mg(2+)</name>
        <dbReference type="ChEBI" id="CHEBI:18420"/>
        <label>1</label>
        <note>catalytic</note>
    </ligand>
</feature>